<dbReference type="AlphaFoldDB" id="A0A917FTX7"/>
<protein>
    <recommendedName>
        <fullName evidence="1">Methyltransferase domain-containing protein</fullName>
    </recommendedName>
</protein>
<dbReference type="EMBL" id="BMEO01000013">
    <property type="protein sequence ID" value="GGG01035.1"/>
    <property type="molecule type" value="Genomic_DNA"/>
</dbReference>
<evidence type="ECO:0000313" key="2">
    <source>
        <dbReference type="EMBL" id="GGG01035.1"/>
    </source>
</evidence>
<comment type="caution">
    <text evidence="2">The sequence shown here is derived from an EMBL/GenBank/DDBJ whole genome shotgun (WGS) entry which is preliminary data.</text>
</comment>
<keyword evidence="3" id="KW-1185">Reference proteome</keyword>
<sequence>MELDYDQRIINETNRFDLVEDLNELPPIFHYWSNRYLRPQLEKFGFSHPDGFFAYYAKEAIKTHHGSMRILSIGSGNCDTEVRLAKTLRKEGFHDFIIDCMDINQTMFARGLKLAEEEGVTNHLRFLKADFNSWESQQSYGLIIANQSLHHVVKLEHLFAEIKKSLPPEGYFITSDIIGRNGHQRWPEAVKVLKKIWQQMPPRYRYNHQLNKEQKKYVNHDCSSDSFEGIRAQDVLPLLIKNFHFETFIPFANLILIFIDRGLGPNFDVNNPEDIAFIDRIHQLDEELMLAGTIQPTQLMAAMQLNPSDNLRLRHPKLTPEFCLRQ</sequence>
<dbReference type="Pfam" id="PF13847">
    <property type="entry name" value="Methyltransf_31"/>
    <property type="match status" value="1"/>
</dbReference>
<evidence type="ECO:0000313" key="3">
    <source>
        <dbReference type="Proteomes" id="UP000605253"/>
    </source>
</evidence>
<name>A0A917FTX7_9GAMM</name>
<dbReference type="Proteomes" id="UP000605253">
    <property type="component" value="Unassembled WGS sequence"/>
</dbReference>
<dbReference type="RefSeq" id="WP_188365892.1">
    <property type="nucleotide sequence ID" value="NZ_BAABJF010000031.1"/>
</dbReference>
<feature type="domain" description="Methyltransferase" evidence="1">
    <location>
        <begin position="65"/>
        <end position="203"/>
    </location>
</feature>
<dbReference type="Gene3D" id="3.40.50.150">
    <property type="entry name" value="Vaccinia Virus protein VP39"/>
    <property type="match status" value="1"/>
</dbReference>
<dbReference type="PANTHER" id="PTHR43861:SF1">
    <property type="entry name" value="TRANS-ACONITATE 2-METHYLTRANSFERASE"/>
    <property type="match status" value="1"/>
</dbReference>
<dbReference type="InterPro" id="IPR029063">
    <property type="entry name" value="SAM-dependent_MTases_sf"/>
</dbReference>
<reference evidence="2" key="1">
    <citation type="journal article" date="2014" name="Int. J. Syst. Evol. Microbiol.">
        <title>Complete genome sequence of Corynebacterium casei LMG S-19264T (=DSM 44701T), isolated from a smear-ripened cheese.</title>
        <authorList>
            <consortium name="US DOE Joint Genome Institute (JGI-PGF)"/>
            <person name="Walter F."/>
            <person name="Albersmeier A."/>
            <person name="Kalinowski J."/>
            <person name="Ruckert C."/>
        </authorList>
    </citation>
    <scope>NUCLEOTIDE SEQUENCE</scope>
    <source>
        <strain evidence="2">CGMCC 1.12181</strain>
    </source>
</reference>
<dbReference type="PANTHER" id="PTHR43861">
    <property type="entry name" value="TRANS-ACONITATE 2-METHYLTRANSFERASE-RELATED"/>
    <property type="match status" value="1"/>
</dbReference>
<dbReference type="CDD" id="cd02440">
    <property type="entry name" value="AdoMet_MTases"/>
    <property type="match status" value="1"/>
</dbReference>
<dbReference type="SUPFAM" id="SSF53335">
    <property type="entry name" value="S-adenosyl-L-methionine-dependent methyltransferases"/>
    <property type="match status" value="1"/>
</dbReference>
<evidence type="ECO:0000259" key="1">
    <source>
        <dbReference type="Pfam" id="PF13847"/>
    </source>
</evidence>
<organism evidence="2 3">
    <name type="scientific">Marinicella pacifica</name>
    <dbReference type="NCBI Taxonomy" id="1171543"/>
    <lineage>
        <taxon>Bacteria</taxon>
        <taxon>Pseudomonadati</taxon>
        <taxon>Pseudomonadota</taxon>
        <taxon>Gammaproteobacteria</taxon>
        <taxon>Lysobacterales</taxon>
        <taxon>Marinicellaceae</taxon>
        <taxon>Marinicella</taxon>
    </lineage>
</organism>
<accession>A0A917FTX7</accession>
<dbReference type="InterPro" id="IPR025714">
    <property type="entry name" value="Methyltranfer_dom"/>
</dbReference>
<gene>
    <name evidence="2" type="ORF">GCM10011365_22900</name>
</gene>
<proteinExistence type="predicted"/>
<reference evidence="2" key="2">
    <citation type="submission" date="2020-09" db="EMBL/GenBank/DDBJ databases">
        <authorList>
            <person name="Sun Q."/>
            <person name="Zhou Y."/>
        </authorList>
    </citation>
    <scope>NUCLEOTIDE SEQUENCE</scope>
    <source>
        <strain evidence="2">CGMCC 1.12181</strain>
    </source>
</reference>